<gene>
    <name evidence="8" type="ORF">M569_07880</name>
</gene>
<dbReference type="Proteomes" id="UP000015453">
    <property type="component" value="Unassembled WGS sequence"/>
</dbReference>
<dbReference type="PROSITE" id="PS50089">
    <property type="entry name" value="ZF_RING_2"/>
    <property type="match status" value="1"/>
</dbReference>
<reference evidence="8 9" key="1">
    <citation type="journal article" date="2013" name="BMC Genomics">
        <title>The miniature genome of a carnivorous plant Genlisea aurea contains a low number of genes and short non-coding sequences.</title>
        <authorList>
            <person name="Leushkin E.V."/>
            <person name="Sutormin R.A."/>
            <person name="Nabieva E.R."/>
            <person name="Penin A.A."/>
            <person name="Kondrashov A.S."/>
            <person name="Logacheva M.D."/>
        </authorList>
    </citation>
    <scope>NUCLEOTIDE SEQUENCE [LARGE SCALE GENOMIC DNA]</scope>
</reference>
<dbReference type="SUPFAM" id="SSF57850">
    <property type="entry name" value="RING/U-box"/>
    <property type="match status" value="1"/>
</dbReference>
<dbReference type="EC" id="2.3.2.27" evidence="2"/>
<keyword evidence="4 6" id="KW-0863">Zinc-finger</keyword>
<dbReference type="PANTHER" id="PTHR15710:SF74">
    <property type="entry name" value="RING-TYPE E3 UBIQUITIN TRANSFERASE-RELATED"/>
    <property type="match status" value="1"/>
</dbReference>
<evidence type="ECO:0000256" key="5">
    <source>
        <dbReference type="ARBA" id="ARBA00022833"/>
    </source>
</evidence>
<accession>S8CQ04</accession>
<dbReference type="Gene3D" id="3.30.40.10">
    <property type="entry name" value="Zinc/RING finger domain, C3HC4 (zinc finger)"/>
    <property type="match status" value="1"/>
</dbReference>
<dbReference type="GO" id="GO:0061630">
    <property type="term" value="F:ubiquitin protein ligase activity"/>
    <property type="evidence" value="ECO:0007669"/>
    <property type="project" value="UniProtKB-EC"/>
</dbReference>
<organism evidence="8 9">
    <name type="scientific">Genlisea aurea</name>
    <dbReference type="NCBI Taxonomy" id="192259"/>
    <lineage>
        <taxon>Eukaryota</taxon>
        <taxon>Viridiplantae</taxon>
        <taxon>Streptophyta</taxon>
        <taxon>Embryophyta</taxon>
        <taxon>Tracheophyta</taxon>
        <taxon>Spermatophyta</taxon>
        <taxon>Magnoliopsida</taxon>
        <taxon>eudicotyledons</taxon>
        <taxon>Gunneridae</taxon>
        <taxon>Pentapetalae</taxon>
        <taxon>asterids</taxon>
        <taxon>lamiids</taxon>
        <taxon>Lamiales</taxon>
        <taxon>Lentibulariaceae</taxon>
        <taxon>Genlisea</taxon>
    </lineage>
</organism>
<dbReference type="EMBL" id="AUSU01003411">
    <property type="protein sequence ID" value="EPS66896.1"/>
    <property type="molecule type" value="Genomic_DNA"/>
</dbReference>
<dbReference type="Pfam" id="PF13639">
    <property type="entry name" value="zf-RING_2"/>
    <property type="match status" value="1"/>
</dbReference>
<comment type="catalytic activity">
    <reaction evidence="1">
        <text>S-ubiquitinyl-[E2 ubiquitin-conjugating enzyme]-L-cysteine + [acceptor protein]-L-lysine = [E2 ubiquitin-conjugating enzyme]-L-cysteine + N(6)-ubiquitinyl-[acceptor protein]-L-lysine.</text>
        <dbReference type="EC" id="2.3.2.27"/>
    </reaction>
</comment>
<dbReference type="SMART" id="SM00184">
    <property type="entry name" value="RING"/>
    <property type="match status" value="1"/>
</dbReference>
<feature type="domain" description="RING-type" evidence="7">
    <location>
        <begin position="48"/>
        <end position="89"/>
    </location>
</feature>
<keyword evidence="3" id="KW-0479">Metal-binding</keyword>
<proteinExistence type="predicted"/>
<evidence type="ECO:0000313" key="8">
    <source>
        <dbReference type="EMBL" id="EPS66896.1"/>
    </source>
</evidence>
<dbReference type="PANTHER" id="PTHR15710">
    <property type="entry name" value="E3 UBIQUITIN-PROTEIN LIGASE PRAJA"/>
    <property type="match status" value="1"/>
</dbReference>
<protein>
    <recommendedName>
        <fullName evidence="2">RING-type E3 ubiquitin transferase</fullName>
        <ecNumber evidence="2">2.3.2.27</ecNumber>
    </recommendedName>
</protein>
<feature type="non-terminal residue" evidence="8">
    <location>
        <position position="89"/>
    </location>
</feature>
<name>S8CQ04_9LAMI</name>
<comment type="caution">
    <text evidence="8">The sequence shown here is derived from an EMBL/GenBank/DDBJ whole genome shotgun (WGS) entry which is preliminary data.</text>
</comment>
<evidence type="ECO:0000256" key="2">
    <source>
        <dbReference type="ARBA" id="ARBA00012483"/>
    </source>
</evidence>
<evidence type="ECO:0000256" key="4">
    <source>
        <dbReference type="ARBA" id="ARBA00022771"/>
    </source>
</evidence>
<dbReference type="OrthoDB" id="941227at2759"/>
<evidence type="ECO:0000259" key="7">
    <source>
        <dbReference type="PROSITE" id="PS50089"/>
    </source>
</evidence>
<feature type="non-terminal residue" evidence="8">
    <location>
        <position position="1"/>
    </location>
</feature>
<evidence type="ECO:0000313" key="9">
    <source>
        <dbReference type="Proteomes" id="UP000015453"/>
    </source>
</evidence>
<dbReference type="AlphaFoldDB" id="S8CQ04"/>
<dbReference type="InterPro" id="IPR013083">
    <property type="entry name" value="Znf_RING/FYVE/PHD"/>
</dbReference>
<keyword evidence="9" id="KW-1185">Reference proteome</keyword>
<evidence type="ECO:0000256" key="3">
    <source>
        <dbReference type="ARBA" id="ARBA00022723"/>
    </source>
</evidence>
<dbReference type="InterPro" id="IPR001841">
    <property type="entry name" value="Znf_RING"/>
</dbReference>
<evidence type="ECO:0000256" key="6">
    <source>
        <dbReference type="PROSITE-ProRule" id="PRU00175"/>
    </source>
</evidence>
<evidence type="ECO:0000256" key="1">
    <source>
        <dbReference type="ARBA" id="ARBA00000900"/>
    </source>
</evidence>
<dbReference type="GO" id="GO:0008270">
    <property type="term" value="F:zinc ion binding"/>
    <property type="evidence" value="ECO:0007669"/>
    <property type="project" value="UniProtKB-KW"/>
</dbReference>
<sequence length="89" mass="9723">LDELFDLVSALNMPETPSAVEDQRPDLETTHNLVGEMPTVTASGGGRCSICMSGLSGEWRGKEVPCGHVFHEDCIFRWISANNSCPLCR</sequence>
<keyword evidence="5" id="KW-0862">Zinc</keyword>